<dbReference type="EMBL" id="WHUW01000020">
    <property type="protein sequence ID" value="KAF8436814.1"/>
    <property type="molecule type" value="Genomic_DNA"/>
</dbReference>
<dbReference type="GO" id="GO:0004190">
    <property type="term" value="F:aspartic-type endopeptidase activity"/>
    <property type="evidence" value="ECO:0007669"/>
    <property type="project" value="InterPro"/>
</dbReference>
<reference evidence="4" key="2">
    <citation type="journal article" date="2020" name="Nat. Commun.">
        <title>Large-scale genome sequencing of mycorrhizal fungi provides insights into the early evolution of symbiotic traits.</title>
        <authorList>
            <person name="Miyauchi S."/>
            <person name="Kiss E."/>
            <person name="Kuo A."/>
            <person name="Drula E."/>
            <person name="Kohler A."/>
            <person name="Sanchez-Garcia M."/>
            <person name="Morin E."/>
            <person name="Andreopoulos B."/>
            <person name="Barry K.W."/>
            <person name="Bonito G."/>
            <person name="Buee M."/>
            <person name="Carver A."/>
            <person name="Chen C."/>
            <person name="Cichocki N."/>
            <person name="Clum A."/>
            <person name="Culley D."/>
            <person name="Crous P.W."/>
            <person name="Fauchery L."/>
            <person name="Girlanda M."/>
            <person name="Hayes R.D."/>
            <person name="Keri Z."/>
            <person name="LaButti K."/>
            <person name="Lipzen A."/>
            <person name="Lombard V."/>
            <person name="Magnuson J."/>
            <person name="Maillard F."/>
            <person name="Murat C."/>
            <person name="Nolan M."/>
            <person name="Ohm R.A."/>
            <person name="Pangilinan J."/>
            <person name="Pereira M.F."/>
            <person name="Perotto S."/>
            <person name="Peter M."/>
            <person name="Pfister S."/>
            <person name="Riley R."/>
            <person name="Sitrit Y."/>
            <person name="Stielow J.B."/>
            <person name="Szollosi G."/>
            <person name="Zifcakova L."/>
            <person name="Stursova M."/>
            <person name="Spatafora J.W."/>
            <person name="Tedersoo L."/>
            <person name="Vaario L.M."/>
            <person name="Yamada A."/>
            <person name="Yan M."/>
            <person name="Wang P."/>
            <person name="Xu J."/>
            <person name="Bruns T."/>
            <person name="Baldrian P."/>
            <person name="Vilgalys R."/>
            <person name="Dunand C."/>
            <person name="Henrissat B."/>
            <person name="Grigoriev I.V."/>
            <person name="Hibbett D."/>
            <person name="Nagy L.G."/>
            <person name="Martin F.M."/>
        </authorList>
    </citation>
    <scope>NUCLEOTIDE SEQUENCE</scope>
    <source>
        <strain evidence="4">BED1</strain>
    </source>
</reference>
<dbReference type="Gene3D" id="2.40.70.10">
    <property type="entry name" value="Acid Proteases"/>
    <property type="match status" value="2"/>
</dbReference>
<accession>A0AAD4GCE6</accession>
<evidence type="ECO:0000313" key="5">
    <source>
        <dbReference type="Proteomes" id="UP001194468"/>
    </source>
</evidence>
<comment type="caution">
    <text evidence="4">The sequence shown here is derived from an EMBL/GenBank/DDBJ whole genome shotgun (WGS) entry which is preliminary data.</text>
</comment>
<dbReference type="SUPFAM" id="SSF50630">
    <property type="entry name" value="Acid proteases"/>
    <property type="match status" value="1"/>
</dbReference>
<dbReference type="PANTHER" id="PTHR47966:SF51">
    <property type="entry name" value="BETA-SITE APP-CLEAVING ENZYME, ISOFORM A-RELATED"/>
    <property type="match status" value="1"/>
</dbReference>
<feature type="signal peptide" evidence="2">
    <location>
        <begin position="1"/>
        <end position="16"/>
    </location>
</feature>
<comment type="similarity">
    <text evidence="1">Belongs to the peptidase A1 family.</text>
</comment>
<reference evidence="4" key="1">
    <citation type="submission" date="2019-10" db="EMBL/GenBank/DDBJ databases">
        <authorList>
            <consortium name="DOE Joint Genome Institute"/>
            <person name="Kuo A."/>
            <person name="Miyauchi S."/>
            <person name="Kiss E."/>
            <person name="Drula E."/>
            <person name="Kohler A."/>
            <person name="Sanchez-Garcia M."/>
            <person name="Andreopoulos B."/>
            <person name="Barry K.W."/>
            <person name="Bonito G."/>
            <person name="Buee M."/>
            <person name="Carver A."/>
            <person name="Chen C."/>
            <person name="Cichocki N."/>
            <person name="Clum A."/>
            <person name="Culley D."/>
            <person name="Crous P.W."/>
            <person name="Fauchery L."/>
            <person name="Girlanda M."/>
            <person name="Hayes R."/>
            <person name="Keri Z."/>
            <person name="LaButti K."/>
            <person name="Lipzen A."/>
            <person name="Lombard V."/>
            <person name="Magnuson J."/>
            <person name="Maillard F."/>
            <person name="Morin E."/>
            <person name="Murat C."/>
            <person name="Nolan M."/>
            <person name="Ohm R."/>
            <person name="Pangilinan J."/>
            <person name="Pereira M."/>
            <person name="Perotto S."/>
            <person name="Peter M."/>
            <person name="Riley R."/>
            <person name="Sitrit Y."/>
            <person name="Stielow B."/>
            <person name="Szollosi G."/>
            <person name="Zifcakova L."/>
            <person name="Stursova M."/>
            <person name="Spatafora J.W."/>
            <person name="Tedersoo L."/>
            <person name="Vaario L.-M."/>
            <person name="Yamada A."/>
            <person name="Yan M."/>
            <person name="Wang P."/>
            <person name="Xu J."/>
            <person name="Bruns T."/>
            <person name="Baldrian P."/>
            <person name="Vilgalys R."/>
            <person name="Henrissat B."/>
            <person name="Grigoriev I.V."/>
            <person name="Hibbett D."/>
            <person name="Nagy L.G."/>
            <person name="Martin F.M."/>
        </authorList>
    </citation>
    <scope>NUCLEOTIDE SEQUENCE</scope>
    <source>
        <strain evidence="4">BED1</strain>
    </source>
</reference>
<dbReference type="CDD" id="cd05471">
    <property type="entry name" value="pepsin_like"/>
    <property type="match status" value="1"/>
</dbReference>
<evidence type="ECO:0000259" key="3">
    <source>
        <dbReference type="PROSITE" id="PS51767"/>
    </source>
</evidence>
<organism evidence="4 5">
    <name type="scientific">Boletus edulis BED1</name>
    <dbReference type="NCBI Taxonomy" id="1328754"/>
    <lineage>
        <taxon>Eukaryota</taxon>
        <taxon>Fungi</taxon>
        <taxon>Dikarya</taxon>
        <taxon>Basidiomycota</taxon>
        <taxon>Agaricomycotina</taxon>
        <taxon>Agaricomycetes</taxon>
        <taxon>Agaricomycetidae</taxon>
        <taxon>Boletales</taxon>
        <taxon>Boletineae</taxon>
        <taxon>Boletaceae</taxon>
        <taxon>Boletoideae</taxon>
        <taxon>Boletus</taxon>
    </lineage>
</organism>
<evidence type="ECO:0000256" key="1">
    <source>
        <dbReference type="ARBA" id="ARBA00007447"/>
    </source>
</evidence>
<feature type="domain" description="Peptidase A1" evidence="3">
    <location>
        <begin position="40"/>
        <end position="376"/>
    </location>
</feature>
<keyword evidence="5" id="KW-1185">Reference proteome</keyword>
<dbReference type="Pfam" id="PF00026">
    <property type="entry name" value="Asp"/>
    <property type="match status" value="1"/>
</dbReference>
<keyword evidence="2" id="KW-0732">Signal</keyword>
<proteinExistence type="inferred from homology"/>
<name>A0AAD4GCE6_BOLED</name>
<dbReference type="InterPro" id="IPR021109">
    <property type="entry name" value="Peptidase_aspartic_dom_sf"/>
</dbReference>
<dbReference type="PROSITE" id="PS51767">
    <property type="entry name" value="PEPTIDASE_A1"/>
    <property type="match status" value="1"/>
</dbReference>
<feature type="chain" id="PRO_5042051978" evidence="2">
    <location>
        <begin position="17"/>
        <end position="460"/>
    </location>
</feature>
<dbReference type="AlphaFoldDB" id="A0AAD4GCE6"/>
<evidence type="ECO:0000313" key="4">
    <source>
        <dbReference type="EMBL" id="KAF8436814.1"/>
    </source>
</evidence>
<sequence>MLTLLILASILPYVQANSGTWATLPMNVVPYLTEAAYVPSTVPVLVGTPPQQMNLTVDVSAGLIATYGSDCILCAGATMFDPSLSSTFKTNNTPWPASVPSFSGVEVSDTVGFGGVVTVANQPFVNILDGSNQTFANSIWNGHLGLFLNPLNATSIAQHVLTHLYKSSSLLNPVVGMRFDPANPKVTIGALDPNDYEGTINWVQLDQSPDPTGDYFNIFEFDGVKGYDGQFVPYGGNLSATLDSFFLSIALPNADTYFLNTNSTGPVPQPLGLINDTGVVEYNCNSSSPASLSGPPQSPYVALTATINGVDYPIDSTGNLLRPQSGASSAGFCPVGIKNRSDTAQPNVVFGLPFLRSVYIAYRFPTDDCPGYYGFAFPAGSNRTQSQISQTPTATPTNSARCLSLAAPTSTPTANVVLAQEALASKDAYTVYGEQGTAQVPLTGVYDLPKIVWNWTALTG</sequence>
<evidence type="ECO:0000256" key="2">
    <source>
        <dbReference type="SAM" id="SignalP"/>
    </source>
</evidence>
<dbReference type="GO" id="GO:0006508">
    <property type="term" value="P:proteolysis"/>
    <property type="evidence" value="ECO:0007669"/>
    <property type="project" value="InterPro"/>
</dbReference>
<dbReference type="PANTHER" id="PTHR47966">
    <property type="entry name" value="BETA-SITE APP-CLEAVING ENZYME, ISOFORM A-RELATED"/>
    <property type="match status" value="1"/>
</dbReference>
<gene>
    <name evidence="4" type="ORF">L210DRAFT_941297</name>
</gene>
<dbReference type="Proteomes" id="UP001194468">
    <property type="component" value="Unassembled WGS sequence"/>
</dbReference>
<protein>
    <submittedName>
        <fullName evidence="4">Aspartic peptidase domain-containing protein</fullName>
    </submittedName>
</protein>
<dbReference type="InterPro" id="IPR001461">
    <property type="entry name" value="Aspartic_peptidase_A1"/>
</dbReference>
<dbReference type="InterPro" id="IPR034164">
    <property type="entry name" value="Pepsin-like_dom"/>
</dbReference>
<dbReference type="InterPro" id="IPR033121">
    <property type="entry name" value="PEPTIDASE_A1"/>
</dbReference>